<gene>
    <name evidence="1" type="ORF">S01H4_40221</name>
</gene>
<sequence length="73" mass="8686">MILTEKIIDSLNQIKLSGESYMECYLEETNKLREVICESNVYSYEEKSYLLFVLDGMYIWYDTVEKIVISQNI</sequence>
<comment type="caution">
    <text evidence="1">The sequence shown here is derived from an EMBL/GenBank/DDBJ whole genome shotgun (WGS) entry which is preliminary data.</text>
</comment>
<reference evidence="1" key="1">
    <citation type="journal article" date="2014" name="Front. Microbiol.">
        <title>High frequency of phylogenetically diverse reductive dehalogenase-homologous genes in deep subseafloor sedimentary metagenomes.</title>
        <authorList>
            <person name="Kawai M."/>
            <person name="Futagami T."/>
            <person name="Toyoda A."/>
            <person name="Takaki Y."/>
            <person name="Nishi S."/>
            <person name="Hori S."/>
            <person name="Arai W."/>
            <person name="Tsubouchi T."/>
            <person name="Morono Y."/>
            <person name="Uchiyama I."/>
            <person name="Ito T."/>
            <person name="Fujiyama A."/>
            <person name="Inagaki F."/>
            <person name="Takami H."/>
        </authorList>
    </citation>
    <scope>NUCLEOTIDE SEQUENCE</scope>
    <source>
        <strain evidence="1">Expedition CK06-06</strain>
    </source>
</reference>
<name>X1CAU5_9ZZZZ</name>
<dbReference type="EMBL" id="BART01021878">
    <property type="protein sequence ID" value="GAH04607.1"/>
    <property type="molecule type" value="Genomic_DNA"/>
</dbReference>
<accession>X1CAU5</accession>
<evidence type="ECO:0000313" key="1">
    <source>
        <dbReference type="EMBL" id="GAH04607.1"/>
    </source>
</evidence>
<organism evidence="1">
    <name type="scientific">marine sediment metagenome</name>
    <dbReference type="NCBI Taxonomy" id="412755"/>
    <lineage>
        <taxon>unclassified sequences</taxon>
        <taxon>metagenomes</taxon>
        <taxon>ecological metagenomes</taxon>
    </lineage>
</organism>
<dbReference type="AlphaFoldDB" id="X1CAU5"/>
<protein>
    <submittedName>
        <fullName evidence="1">Uncharacterized protein</fullName>
    </submittedName>
</protein>
<proteinExistence type="predicted"/>